<dbReference type="EMBL" id="JTDY01002965">
    <property type="protein sequence ID" value="KOB70406.1"/>
    <property type="molecule type" value="Genomic_DNA"/>
</dbReference>
<name>A0A0L7L500_OPEBR</name>
<dbReference type="Proteomes" id="UP000037510">
    <property type="component" value="Unassembled WGS sequence"/>
</dbReference>
<keyword evidence="5" id="KW-1185">Reference proteome</keyword>
<feature type="transmembrane region" description="Helical" evidence="2">
    <location>
        <begin position="138"/>
        <end position="156"/>
    </location>
</feature>
<protein>
    <submittedName>
        <fullName evidence="4">Uncharacterized protein</fullName>
    </submittedName>
</protein>
<feature type="chain" id="PRO_5005573004" evidence="3">
    <location>
        <begin position="21"/>
        <end position="272"/>
    </location>
</feature>
<comment type="caution">
    <text evidence="4">The sequence shown here is derived from an EMBL/GenBank/DDBJ whole genome shotgun (WGS) entry which is preliminary data.</text>
</comment>
<proteinExistence type="predicted"/>
<keyword evidence="2" id="KW-0472">Membrane</keyword>
<keyword evidence="3" id="KW-0732">Signal</keyword>
<feature type="region of interest" description="Disordered" evidence="1">
    <location>
        <begin position="79"/>
        <end position="109"/>
    </location>
</feature>
<evidence type="ECO:0000256" key="1">
    <source>
        <dbReference type="SAM" id="MobiDB-lite"/>
    </source>
</evidence>
<dbReference type="AlphaFoldDB" id="A0A0L7L500"/>
<keyword evidence="2" id="KW-1133">Transmembrane helix</keyword>
<organism evidence="4 5">
    <name type="scientific">Operophtera brumata</name>
    <name type="common">Winter moth</name>
    <name type="synonym">Phalaena brumata</name>
    <dbReference type="NCBI Taxonomy" id="104452"/>
    <lineage>
        <taxon>Eukaryota</taxon>
        <taxon>Metazoa</taxon>
        <taxon>Ecdysozoa</taxon>
        <taxon>Arthropoda</taxon>
        <taxon>Hexapoda</taxon>
        <taxon>Insecta</taxon>
        <taxon>Pterygota</taxon>
        <taxon>Neoptera</taxon>
        <taxon>Endopterygota</taxon>
        <taxon>Lepidoptera</taxon>
        <taxon>Glossata</taxon>
        <taxon>Ditrysia</taxon>
        <taxon>Geometroidea</taxon>
        <taxon>Geometridae</taxon>
        <taxon>Larentiinae</taxon>
        <taxon>Operophtera</taxon>
    </lineage>
</organism>
<evidence type="ECO:0000256" key="3">
    <source>
        <dbReference type="SAM" id="SignalP"/>
    </source>
</evidence>
<evidence type="ECO:0000256" key="2">
    <source>
        <dbReference type="SAM" id="Phobius"/>
    </source>
</evidence>
<evidence type="ECO:0000313" key="5">
    <source>
        <dbReference type="Proteomes" id="UP000037510"/>
    </source>
</evidence>
<keyword evidence="2" id="KW-0812">Transmembrane</keyword>
<gene>
    <name evidence="4" type="ORF">OBRU01_15533</name>
</gene>
<accession>A0A0L7L500</accession>
<reference evidence="4 5" key="1">
    <citation type="journal article" date="2015" name="Genome Biol. Evol.">
        <title>The genome of winter moth (Operophtera brumata) provides a genomic perspective on sexual dimorphism and phenology.</title>
        <authorList>
            <person name="Derks M.F."/>
            <person name="Smit S."/>
            <person name="Salis L."/>
            <person name="Schijlen E."/>
            <person name="Bossers A."/>
            <person name="Mateman C."/>
            <person name="Pijl A.S."/>
            <person name="de Ridder D."/>
            <person name="Groenen M.A."/>
            <person name="Visser M.E."/>
            <person name="Megens H.J."/>
        </authorList>
    </citation>
    <scope>NUCLEOTIDE SEQUENCE [LARGE SCALE GENOMIC DNA]</scope>
    <source>
        <strain evidence="4">WM2013NL</strain>
        <tissue evidence="4">Head and thorax</tissue>
    </source>
</reference>
<evidence type="ECO:0000313" key="4">
    <source>
        <dbReference type="EMBL" id="KOB70406.1"/>
    </source>
</evidence>
<sequence>MYVHCGLVLLFLSCVRTTESVYGNELAGRASDFKRFALWPSMHNALRFRRALSLDETGAGQAGPNEGTDNVAAKLPADSVASKPPSASITPSVPSPPTQPAVETNETQQKRLLTTANATTTEKAKALDLNNPGVVKRGLIVFGGFALMAVAYFIFYRRKNINNDMGNSLGMNDANQFRYGVLQNEDMKDNLESTRIPLTMESEDEIDEDLEIFDLMQKKKSLSYVNLQQNDEDIVLSPREVDIEGDNLLLDIEDASSDTLINWTNNGNKSIL</sequence>
<feature type="signal peptide" evidence="3">
    <location>
        <begin position="1"/>
        <end position="20"/>
    </location>
</feature>